<keyword evidence="3" id="KW-1185">Reference proteome</keyword>
<evidence type="ECO:0000259" key="1">
    <source>
        <dbReference type="Pfam" id="PF16571"/>
    </source>
</evidence>
<dbReference type="InterPro" id="IPR032330">
    <property type="entry name" value="EF-G-binding_C"/>
</dbReference>
<evidence type="ECO:0000313" key="3">
    <source>
        <dbReference type="Proteomes" id="UP000237983"/>
    </source>
</evidence>
<dbReference type="Pfam" id="PF16571">
    <property type="entry name" value="FBP_C"/>
    <property type="match status" value="1"/>
</dbReference>
<organism evidence="2 3">
    <name type="scientific">Glaciihabitans tibetensis</name>
    <dbReference type="NCBI Taxonomy" id="1266600"/>
    <lineage>
        <taxon>Bacteria</taxon>
        <taxon>Bacillati</taxon>
        <taxon>Actinomycetota</taxon>
        <taxon>Actinomycetes</taxon>
        <taxon>Micrococcales</taxon>
        <taxon>Microbacteriaceae</taxon>
        <taxon>Glaciihabitans</taxon>
    </lineage>
</organism>
<keyword evidence="2" id="KW-0863">Zinc-finger</keyword>
<comment type="caution">
    <text evidence="2">The sequence shown here is derived from an EMBL/GenBank/DDBJ whole genome shotgun (WGS) entry which is preliminary data.</text>
</comment>
<dbReference type="OrthoDB" id="4171838at2"/>
<keyword evidence="2" id="KW-0862">Zinc</keyword>
<proteinExistence type="predicted"/>
<reference evidence="2 3" key="1">
    <citation type="submission" date="2018-03" db="EMBL/GenBank/DDBJ databases">
        <title>Genomic Encyclopedia of Type Strains, Phase III (KMG-III): the genomes of soil and plant-associated and newly described type strains.</title>
        <authorList>
            <person name="Whitman W."/>
        </authorList>
    </citation>
    <scope>NUCLEOTIDE SEQUENCE [LARGE SCALE GENOMIC DNA]</scope>
    <source>
        <strain evidence="2 3">CGMCC 1.12484</strain>
    </source>
</reference>
<dbReference type="EMBL" id="PVTL01000004">
    <property type="protein sequence ID" value="PRY68309.1"/>
    <property type="molecule type" value="Genomic_DNA"/>
</dbReference>
<dbReference type="RefSeq" id="WP_106211679.1">
    <property type="nucleotide sequence ID" value="NZ_PVTL01000004.1"/>
</dbReference>
<accession>A0A2T0VDQ4</accession>
<name>A0A2T0VDQ4_9MICO</name>
<protein>
    <submittedName>
        <fullName evidence="2">Treble-clef zinc-finger protein</fullName>
    </submittedName>
</protein>
<gene>
    <name evidence="2" type="ORF">B0I08_10411</name>
</gene>
<feature type="domain" description="Elongation factor G-binding protein C-terminal treble-clef zinc-finger" evidence="1">
    <location>
        <begin position="9"/>
        <end position="159"/>
    </location>
</feature>
<dbReference type="AlphaFoldDB" id="A0A2T0VDQ4"/>
<dbReference type="GO" id="GO:0008270">
    <property type="term" value="F:zinc ion binding"/>
    <property type="evidence" value="ECO:0007669"/>
    <property type="project" value="UniProtKB-KW"/>
</dbReference>
<keyword evidence="2" id="KW-0479">Metal-binding</keyword>
<dbReference type="Proteomes" id="UP000237983">
    <property type="component" value="Unassembled WGS sequence"/>
</dbReference>
<evidence type="ECO:0000313" key="2">
    <source>
        <dbReference type="EMBL" id="PRY68309.1"/>
    </source>
</evidence>
<sequence length="163" mass="17992">MLPLTDATITTLFVNASRKEIADITLPGGFGDVKWDELDYFGWRDPRLARRAYIVVPVDGEFVGIVLKQSEASPRRRAQCTWCQDVKLPNDVVFYSAKRVGAAGRNGNTLGTLICDEFQCSRNVRKPVPPAYLGFDVAAATLQRIETLRVRSAGFAADVQRAG</sequence>